<name>A0ABY5DHH5_9GAMM</name>
<proteinExistence type="predicted"/>
<organism evidence="1 2">
    <name type="scientific">Candidatus Comchoanobacter bicostacola</name>
    <dbReference type="NCBI Taxonomy" id="2919598"/>
    <lineage>
        <taxon>Bacteria</taxon>
        <taxon>Pseudomonadati</taxon>
        <taxon>Pseudomonadota</taxon>
        <taxon>Gammaproteobacteria</taxon>
        <taxon>Candidatus Comchoanobacterales</taxon>
        <taxon>Candidatus Comchoanobacteraceae</taxon>
        <taxon>Candidatus Comchoanobacter</taxon>
    </lineage>
</organism>
<protein>
    <submittedName>
        <fullName evidence="1">Uncharacterized protein</fullName>
    </submittedName>
</protein>
<accession>A0ABY5DHH5</accession>
<sequence>MAPEEYKKLSSDQQKKLDGLIDQLSRGDNVNKDLFKSIVELFATGKATDASLKKLNKLEMFRDNYISQELYNNIGNQTAVLRLGIHFNKEPTSAVVLSDKKGVTDRSLEFYTSVLLDKIVNKTAKKADFELFVANYSQCAASEDPKIQSNVQKIKTMYDRVITEKDKDGERYLKKVKATGRLAGLINLFGGRKKPKNVVAAMLKAQNNNTVAKPQTQSGLRQGVVTAASRSVTGPGPQSVGNEAGVVIPDIPGSAQAAVAFAKQGTMSVASALVRYAKGETDELPSSITKQEIIAFGADLHRLNHEGFIPERVAVFLPGYDKLRNTDIYTHFVFDDQQEDEDKVCYSKFYNFAQMRTINILVAQAQFNTTIEKLLQMQQGKASIANIDGVIKGLVRLFKTQDKSMNRTGPWDKKMQEVFGAGSVFAQKKHKDKLHRLAIPEQQSMRKVVIYSTDDTKKYLKSMALSNILARYIQGDDFNMPQFSKDQVNDVNYDYLLSLINKVPWDPGKIRRFNLLFPGLTPSNNSEEGTMIAQNGELVKADKLLNIMKESFLKVGPTIPMAAPRASQVVSKLQVAAKKPSNQGDAVVLLVDDKTANIEAHIRKYGKGTGIEVTSKTGMTLDNIQEISDMQQKIHANGDTCVTLFDMDKTTILRHLGNDLVLLGNLIRSGPDEGYQAAFEGYRALYAEAKKTFGTSENLGYEGKAVTPDQVEFIIDNYKDLVNMVSAAKGKPTKDYQSKDNLNLLFGDEGRQKAVLDLYINSAKNGVAAVASHGSDPEVIKGFLLKLADKYKMGNEMSPLFKQGKLLCDHDTVNWQGRRKQGEPKDSANKYAQATNVLKKARRKNLLTGTVKTDFALRRTSQGRAHH</sequence>
<dbReference type="EMBL" id="CP092900">
    <property type="protein sequence ID" value="UTC24181.1"/>
    <property type="molecule type" value="Genomic_DNA"/>
</dbReference>
<dbReference type="Proteomes" id="UP001055955">
    <property type="component" value="Chromosome"/>
</dbReference>
<gene>
    <name evidence="1" type="ORF">MMH89_02955</name>
</gene>
<evidence type="ECO:0000313" key="1">
    <source>
        <dbReference type="EMBL" id="UTC24181.1"/>
    </source>
</evidence>
<keyword evidence="2" id="KW-1185">Reference proteome</keyword>
<evidence type="ECO:0000313" key="2">
    <source>
        <dbReference type="Proteomes" id="UP001055955"/>
    </source>
</evidence>
<dbReference type="RefSeq" id="WP_258567965.1">
    <property type="nucleotide sequence ID" value="NZ_CP092900.1"/>
</dbReference>
<reference evidence="1 2" key="1">
    <citation type="journal article" date="2022" name="Nat. Microbiol.">
        <title>The microbiome of a bacterivorous marine choanoflagellate contains a resource-demanding obligate bacterial associate.</title>
        <authorList>
            <person name="Needham D.M."/>
            <person name="Poirier C."/>
            <person name="Bachy C."/>
            <person name="George E.E."/>
            <person name="Wilken S."/>
            <person name="Yung C.C.M."/>
            <person name="Limardo A.J."/>
            <person name="Morando M."/>
            <person name="Sudek L."/>
            <person name="Malmstrom R.R."/>
            <person name="Keeling P.J."/>
            <person name="Santoro A.E."/>
            <person name="Worden A.Z."/>
        </authorList>
    </citation>
    <scope>NUCLEOTIDE SEQUENCE [LARGE SCALE GENOMIC DNA]</scope>
    <source>
        <strain evidence="1 2">Comchoano-1</strain>
    </source>
</reference>